<evidence type="ECO:0000313" key="1">
    <source>
        <dbReference type="EMBL" id="RSL88669.1"/>
    </source>
</evidence>
<evidence type="ECO:0000313" key="2">
    <source>
        <dbReference type="Proteomes" id="UP000287972"/>
    </source>
</evidence>
<proteinExistence type="predicted"/>
<accession>A0A428SFW6</accession>
<comment type="caution">
    <text evidence="1">The sequence shown here is derived from an EMBL/GenBank/DDBJ whole genome shotgun (WGS) entry which is preliminary data.</text>
</comment>
<dbReference type="EMBL" id="NKCL01000021">
    <property type="protein sequence ID" value="RSL88669.1"/>
    <property type="molecule type" value="Genomic_DNA"/>
</dbReference>
<reference evidence="1 2" key="1">
    <citation type="submission" date="2017-06" db="EMBL/GenBank/DDBJ databases">
        <title>Comparative genomic analysis of Ambrosia Fusariam Clade fungi.</title>
        <authorList>
            <person name="Stajich J.E."/>
            <person name="Carrillo J."/>
            <person name="Kijimoto T."/>
            <person name="Eskalen A."/>
            <person name="O'Donnell K."/>
            <person name="Kasson M."/>
        </authorList>
    </citation>
    <scope>NUCLEOTIDE SEQUENCE [LARGE SCALE GENOMIC DNA]</scope>
    <source>
        <strain evidence="1 2">NRRL62606</strain>
    </source>
</reference>
<dbReference type="AlphaFoldDB" id="A0A428SFW6"/>
<sequence length="90" mass="10132">MKLTPCARQENLPPKFLNDWKKLTLPGTSCCQIQCRCSGRKKWQASIKNDIERCVSCRLRSPIVSASPRNPSLVRLKGGRGHMVLRIGVI</sequence>
<keyword evidence="2" id="KW-1185">Reference proteome</keyword>
<name>A0A428SFW6_9HYPO</name>
<dbReference type="Proteomes" id="UP000287972">
    <property type="component" value="Unassembled WGS sequence"/>
</dbReference>
<organism evidence="1 2">
    <name type="scientific">Fusarium floridanum</name>
    <dbReference type="NCBI Taxonomy" id="1325733"/>
    <lineage>
        <taxon>Eukaryota</taxon>
        <taxon>Fungi</taxon>
        <taxon>Dikarya</taxon>
        <taxon>Ascomycota</taxon>
        <taxon>Pezizomycotina</taxon>
        <taxon>Sordariomycetes</taxon>
        <taxon>Hypocreomycetidae</taxon>
        <taxon>Hypocreales</taxon>
        <taxon>Nectriaceae</taxon>
        <taxon>Fusarium</taxon>
        <taxon>Fusarium solani species complex</taxon>
    </lineage>
</organism>
<gene>
    <name evidence="1" type="ORF">CEP51_001623</name>
</gene>
<protein>
    <submittedName>
        <fullName evidence="1">Uncharacterized protein</fullName>
    </submittedName>
</protein>